<dbReference type="PANTHER" id="PTHR12832">
    <property type="entry name" value="TESTIS-SPECIFIC PROTEIN PBS13 T-COMPLEX 11"/>
    <property type="match status" value="1"/>
</dbReference>
<protein>
    <submittedName>
        <fullName evidence="4">Uncharacterized protein</fullName>
    </submittedName>
</protein>
<feature type="compositionally biased region" description="Low complexity" evidence="3">
    <location>
        <begin position="252"/>
        <end position="262"/>
    </location>
</feature>
<evidence type="ECO:0000256" key="2">
    <source>
        <dbReference type="SAM" id="Coils"/>
    </source>
</evidence>
<feature type="compositionally biased region" description="Low complexity" evidence="3">
    <location>
        <begin position="209"/>
        <end position="229"/>
    </location>
</feature>
<comment type="similarity">
    <text evidence="1">Belongs to the TCP11 family.</text>
</comment>
<evidence type="ECO:0000313" key="4">
    <source>
        <dbReference type="EMBL" id="CAE0808522.1"/>
    </source>
</evidence>
<dbReference type="InterPro" id="IPR008862">
    <property type="entry name" value="Tcp11"/>
</dbReference>
<dbReference type="GO" id="GO:0007165">
    <property type="term" value="P:signal transduction"/>
    <property type="evidence" value="ECO:0007669"/>
    <property type="project" value="TreeGrafter"/>
</dbReference>
<organism evidence="4">
    <name type="scientific">Eutreptiella gymnastica</name>
    <dbReference type="NCBI Taxonomy" id="73025"/>
    <lineage>
        <taxon>Eukaryota</taxon>
        <taxon>Discoba</taxon>
        <taxon>Euglenozoa</taxon>
        <taxon>Euglenida</taxon>
        <taxon>Spirocuta</taxon>
        <taxon>Euglenophyceae</taxon>
        <taxon>Eutreptiales</taxon>
        <taxon>Eutreptiaceae</taxon>
        <taxon>Eutreptiella</taxon>
    </lineage>
</organism>
<dbReference type="Pfam" id="PF05794">
    <property type="entry name" value="Tcp11"/>
    <property type="match status" value="1"/>
</dbReference>
<proteinExistence type="inferred from homology"/>
<reference evidence="4" key="1">
    <citation type="submission" date="2021-01" db="EMBL/GenBank/DDBJ databases">
        <authorList>
            <person name="Corre E."/>
            <person name="Pelletier E."/>
            <person name="Niang G."/>
            <person name="Scheremetjew M."/>
            <person name="Finn R."/>
            <person name="Kale V."/>
            <person name="Holt S."/>
            <person name="Cochrane G."/>
            <person name="Meng A."/>
            <person name="Brown T."/>
            <person name="Cohen L."/>
        </authorList>
    </citation>
    <scope>NUCLEOTIDE SEQUENCE</scope>
    <source>
        <strain evidence="4">CCMP1594</strain>
    </source>
</reference>
<evidence type="ECO:0000256" key="3">
    <source>
        <dbReference type="SAM" id="MobiDB-lite"/>
    </source>
</evidence>
<gene>
    <name evidence="4" type="ORF">EGYM00163_LOCUS19653</name>
</gene>
<feature type="coiled-coil region" evidence="2">
    <location>
        <begin position="425"/>
        <end position="452"/>
    </location>
</feature>
<keyword evidence="2" id="KW-0175">Coiled coil</keyword>
<sequence>MQMPHQIVSEFKKYEISIEKAKEDEAFHNKIQDPSIAQPILQLIARRYAATAPPLGPALHIAPRVFLSAYLCIGRGFLEPSDPIEGGLYTVALDLLSTFEAVCGLMLEGGDADKVGGELQAFANRWQEFSSKFRVWKQEDAKRLIAHYIATYLQVERARKAMLLDEVKEEVPTFFQEIRRQLVQVGGAAAIEQLELELESLRGDSPQEAPGGTSGAVSGSAPAAVSPEAAPQPQPRPATDAPVANPGPSPPAAGAAPDAGAPRSPPAAPRPLKEAEAQTLKEAYAKAKLAHEAVCDFAPAAEPSGMDQLRGIAERAFWDVLEAEVSTDPPEYARVGALVDEVIEVLSGCLPKDKNFKEELEASLDWSVLQRTLSAELLRNFVVYVMGKVMELEAPAHVKETQKATDDVCAELEGEFRPGLVVKALKLVMRKVRELQEQVAHYQRQMARMHLRPNAVVLQQQYVTTALALGRMQFTRTRSWLQHSLAQHFPQRPRNLTCGQAYVGVVTEGVLDLLQAPQAANVWTVPESLHFDMPNIVHFQNRVQHVTLVVCIVNIVAMICGQKRLSLGNDELSRLKQQLDHSLTQPSTTLPALTSEVVAFLTTCMAAPFRASHAAAAVTEQDADLIKSMLSKTANTEDQVFAVFRGKIVGALSRLCRAPAGGAAVPLFASPMLQIVEGDVRSLGQQLRQVIANNTAVYSQFYYTMISELVLVVPEEGSSDEEVVVHAEPKVADQKVEQIAADDIDEL</sequence>
<dbReference type="EMBL" id="HBJA01055455">
    <property type="protein sequence ID" value="CAE0808522.1"/>
    <property type="molecule type" value="Transcribed_RNA"/>
</dbReference>
<dbReference type="AlphaFoldDB" id="A0A7S4CWD1"/>
<name>A0A7S4CWD1_9EUGL</name>
<dbReference type="PANTHER" id="PTHR12832:SF11">
    <property type="entry name" value="LD23868P"/>
    <property type="match status" value="1"/>
</dbReference>
<evidence type="ECO:0000256" key="1">
    <source>
        <dbReference type="ARBA" id="ARBA00010954"/>
    </source>
</evidence>
<feature type="region of interest" description="Disordered" evidence="3">
    <location>
        <begin position="203"/>
        <end position="276"/>
    </location>
</feature>
<accession>A0A7S4CWD1</accession>